<protein>
    <recommendedName>
        <fullName evidence="3">DUF1330 domain-containing protein</fullName>
    </recommendedName>
</protein>
<keyword evidence="2" id="KW-1185">Reference proteome</keyword>
<sequence length="102" mass="11788">MNLIQILLPVYDNAGKALDRALYAKVREELISEFGGLTTYSRAPATGLWAETRDEVVKDDIVVYEVMVPALDRGWWARYRRRLETRFAQEEVVIRAMAVEKL</sequence>
<name>A0A562ZW92_9BURK</name>
<dbReference type="Proteomes" id="UP000318199">
    <property type="component" value="Unassembled WGS sequence"/>
</dbReference>
<dbReference type="RefSeq" id="WP_145890160.1">
    <property type="nucleotide sequence ID" value="NZ_VOBQ01000002.1"/>
</dbReference>
<dbReference type="OrthoDB" id="8778976at2"/>
<organism evidence="1 2">
    <name type="scientific">Caenimonas sedimenti</name>
    <dbReference type="NCBI Taxonomy" id="2596921"/>
    <lineage>
        <taxon>Bacteria</taxon>
        <taxon>Pseudomonadati</taxon>
        <taxon>Pseudomonadota</taxon>
        <taxon>Betaproteobacteria</taxon>
        <taxon>Burkholderiales</taxon>
        <taxon>Comamonadaceae</taxon>
        <taxon>Caenimonas</taxon>
    </lineage>
</organism>
<accession>A0A562ZW92</accession>
<evidence type="ECO:0000313" key="1">
    <source>
        <dbReference type="EMBL" id="TWO72889.1"/>
    </source>
</evidence>
<evidence type="ECO:0000313" key="2">
    <source>
        <dbReference type="Proteomes" id="UP000318199"/>
    </source>
</evidence>
<evidence type="ECO:0008006" key="3">
    <source>
        <dbReference type="Google" id="ProtNLM"/>
    </source>
</evidence>
<comment type="caution">
    <text evidence="1">The sequence shown here is derived from an EMBL/GenBank/DDBJ whole genome shotgun (WGS) entry which is preliminary data.</text>
</comment>
<proteinExistence type="predicted"/>
<reference evidence="1 2" key="1">
    <citation type="submission" date="2019-07" db="EMBL/GenBank/DDBJ databases">
        <title>Caenimonas sedimenti sp. nov., isolated from activated sludge.</title>
        <authorList>
            <person name="Xu J."/>
        </authorList>
    </citation>
    <scope>NUCLEOTIDE SEQUENCE [LARGE SCALE GENOMIC DNA]</scope>
    <source>
        <strain evidence="1 2">HX-9-20</strain>
    </source>
</reference>
<dbReference type="AlphaFoldDB" id="A0A562ZW92"/>
<gene>
    <name evidence="1" type="ORF">FN976_01205</name>
</gene>
<dbReference type="EMBL" id="VOBQ01000002">
    <property type="protein sequence ID" value="TWO72889.1"/>
    <property type="molecule type" value="Genomic_DNA"/>
</dbReference>